<reference evidence="1 2" key="1">
    <citation type="submission" date="2020-07" db="EMBL/GenBank/DDBJ databases">
        <title>Roseicoccus Jingziensis gen. nov., sp. nov., isolated from coastal seawater.</title>
        <authorList>
            <person name="Feng X."/>
        </authorList>
    </citation>
    <scope>NUCLEOTIDE SEQUENCE [LARGE SCALE GENOMIC DNA]</scope>
    <source>
        <strain evidence="1 2">N1E253</strain>
    </source>
</reference>
<protein>
    <submittedName>
        <fullName evidence="1">Uncharacterized protein</fullName>
    </submittedName>
</protein>
<evidence type="ECO:0000313" key="2">
    <source>
        <dbReference type="Proteomes" id="UP000557872"/>
    </source>
</evidence>
<dbReference type="RefSeq" id="WP_178935103.1">
    <property type="nucleotide sequence ID" value="NZ_JACBAZ010000024.1"/>
</dbReference>
<accession>A0A851GK51</accession>
<dbReference type="EMBL" id="JACBAZ010000024">
    <property type="protein sequence ID" value="NWK57716.1"/>
    <property type="molecule type" value="Genomic_DNA"/>
</dbReference>
<comment type="caution">
    <text evidence="1">The sequence shown here is derived from an EMBL/GenBank/DDBJ whole genome shotgun (WGS) entry which is preliminary data.</text>
</comment>
<evidence type="ECO:0000313" key="1">
    <source>
        <dbReference type="EMBL" id="NWK57716.1"/>
    </source>
</evidence>
<keyword evidence="2" id="KW-1185">Reference proteome</keyword>
<organism evidence="1 2">
    <name type="scientific">Oceaniferula marina</name>
    <dbReference type="NCBI Taxonomy" id="2748318"/>
    <lineage>
        <taxon>Bacteria</taxon>
        <taxon>Pseudomonadati</taxon>
        <taxon>Verrucomicrobiota</taxon>
        <taxon>Verrucomicrobiia</taxon>
        <taxon>Verrucomicrobiales</taxon>
        <taxon>Verrucomicrobiaceae</taxon>
        <taxon>Oceaniferula</taxon>
    </lineage>
</organism>
<dbReference type="AlphaFoldDB" id="A0A851GK51"/>
<name>A0A851GK51_9BACT</name>
<dbReference type="Proteomes" id="UP000557872">
    <property type="component" value="Unassembled WGS sequence"/>
</dbReference>
<proteinExistence type="predicted"/>
<gene>
    <name evidence="1" type="ORF">HW115_19010</name>
</gene>
<sequence>MSIETLIISSTVSSPRVNFTLANNNMPDSTTLCKNCGTEIMPITAEITGGLCMPCKGGRRPQVRGTYHDVEPGRRLDLQCIGIVRDAENPDFEDYFFEADVWDKDPRFRSRWMVVGVNRGLMRLHKNSGSVELLQPMPEDDGDQRFGRASSRIMKHWELGEVPEKTMFASG</sequence>